<accession>A0A432V8X8</accession>
<proteinExistence type="inferred from homology"/>
<evidence type="ECO:0000256" key="2">
    <source>
        <dbReference type="ARBA" id="ARBA00009387"/>
    </source>
</evidence>
<comment type="similarity">
    <text evidence="1">Belongs to the transglycosylase Slt family.</text>
</comment>
<evidence type="ECO:0000256" key="1">
    <source>
        <dbReference type="ARBA" id="ARBA00007734"/>
    </source>
</evidence>
<dbReference type="PANTHER" id="PTHR37423:SF2">
    <property type="entry name" value="MEMBRANE-BOUND LYTIC MUREIN TRANSGLYCOSYLASE C"/>
    <property type="match status" value="1"/>
</dbReference>
<reference evidence="5 6" key="1">
    <citation type="submission" date="2018-11" db="EMBL/GenBank/DDBJ databases">
        <title>Pseudaminobacter arsenicus sp. nov., an arsenic-resistant bacterium isolated from arsenic-rich aquifers.</title>
        <authorList>
            <person name="Mu Y."/>
        </authorList>
    </citation>
    <scope>NUCLEOTIDE SEQUENCE [LARGE SCALE GENOMIC DNA]</scope>
    <source>
        <strain evidence="5 6">CB3</strain>
    </source>
</reference>
<keyword evidence="3" id="KW-0732">Signal</keyword>
<dbReference type="Proteomes" id="UP000281647">
    <property type="component" value="Unassembled WGS sequence"/>
</dbReference>
<dbReference type="Gene3D" id="1.10.530.10">
    <property type="match status" value="1"/>
</dbReference>
<keyword evidence="6" id="KW-1185">Reference proteome</keyword>
<gene>
    <name evidence="5" type="ORF">EET67_08255</name>
</gene>
<dbReference type="EMBL" id="RKST01000006">
    <property type="protein sequence ID" value="RUM98605.1"/>
    <property type="molecule type" value="Genomic_DNA"/>
</dbReference>
<evidence type="ECO:0000313" key="6">
    <source>
        <dbReference type="Proteomes" id="UP000281647"/>
    </source>
</evidence>
<dbReference type="InterPro" id="IPR008258">
    <property type="entry name" value="Transglycosylase_SLT_dom_1"/>
</dbReference>
<sequence>MRGLAIAALLLPLAIWSGSAMAEPPSAPEPVTIDRVCDLIETNALRHGVPRAFLARLIWKESRFDADAVSPAGAEGIAQFMPGTAKLRGLADPFDVERAIAASAEYLAELKAGFGNLGLAAAAYNAGENRVTRWLASGGFLPLETEDYVLDIMGEPADNFTDVAYAGTVHPLDKDKSFSEACRQLPVLQAATIAMASINIKPWGVQVAGNFRRAAAIKQWQRQKARFPALLRDYDPVVSRVRTPIGRRGVYAVRIGVDARADADIICQKLRGAGGAHCLKQNVTDSVDAPAGMAMDRCSGLGDGWRGSAWRHGRN</sequence>
<protein>
    <recommendedName>
        <fullName evidence="4">Transglycosylase SLT domain-containing protein</fullName>
    </recommendedName>
</protein>
<dbReference type="PANTHER" id="PTHR37423">
    <property type="entry name" value="SOLUBLE LYTIC MUREIN TRANSGLYCOSYLASE-RELATED"/>
    <property type="match status" value="1"/>
</dbReference>
<dbReference type="InterPro" id="IPR023346">
    <property type="entry name" value="Lysozyme-like_dom_sf"/>
</dbReference>
<dbReference type="SUPFAM" id="SSF53955">
    <property type="entry name" value="Lysozyme-like"/>
    <property type="match status" value="1"/>
</dbReference>
<dbReference type="Pfam" id="PF01464">
    <property type="entry name" value="SLT"/>
    <property type="match status" value="1"/>
</dbReference>
<comment type="caution">
    <text evidence="5">The sequence shown here is derived from an EMBL/GenBank/DDBJ whole genome shotgun (WGS) entry which is preliminary data.</text>
</comment>
<comment type="similarity">
    <text evidence="2">Belongs to the virb1 family.</text>
</comment>
<name>A0A432V8X8_9HYPH</name>
<feature type="chain" id="PRO_5019524882" description="Transglycosylase SLT domain-containing protein" evidence="3">
    <location>
        <begin position="23"/>
        <end position="315"/>
    </location>
</feature>
<evidence type="ECO:0000313" key="5">
    <source>
        <dbReference type="EMBL" id="RUM98605.1"/>
    </source>
</evidence>
<organism evidence="5 6">
    <name type="scientific">Borborobacter arsenicus</name>
    <dbReference type="NCBI Taxonomy" id="1851146"/>
    <lineage>
        <taxon>Bacteria</taxon>
        <taxon>Pseudomonadati</taxon>
        <taxon>Pseudomonadota</taxon>
        <taxon>Alphaproteobacteria</taxon>
        <taxon>Hyphomicrobiales</taxon>
        <taxon>Phyllobacteriaceae</taxon>
        <taxon>Borborobacter</taxon>
    </lineage>
</organism>
<dbReference type="OrthoDB" id="9801695at2"/>
<feature type="non-terminal residue" evidence="5">
    <location>
        <position position="315"/>
    </location>
</feature>
<evidence type="ECO:0000259" key="4">
    <source>
        <dbReference type="Pfam" id="PF01464"/>
    </source>
</evidence>
<dbReference type="AlphaFoldDB" id="A0A432V8X8"/>
<evidence type="ECO:0000256" key="3">
    <source>
        <dbReference type="SAM" id="SignalP"/>
    </source>
</evidence>
<dbReference type="CDD" id="cd00254">
    <property type="entry name" value="LT-like"/>
    <property type="match status" value="1"/>
</dbReference>
<feature type="domain" description="Transglycosylase SLT" evidence="4">
    <location>
        <begin position="39"/>
        <end position="137"/>
    </location>
</feature>
<feature type="signal peptide" evidence="3">
    <location>
        <begin position="1"/>
        <end position="22"/>
    </location>
</feature>